<comment type="caution">
    <text evidence="3">The sequence shown here is derived from an EMBL/GenBank/DDBJ whole genome shotgun (WGS) entry which is preliminary data.</text>
</comment>
<evidence type="ECO:0000256" key="1">
    <source>
        <dbReference type="SAM" id="Phobius"/>
    </source>
</evidence>
<dbReference type="Proteomes" id="UP000430021">
    <property type="component" value="Unassembled WGS sequence"/>
</dbReference>
<dbReference type="Pfam" id="PF04964">
    <property type="entry name" value="Flp_Fap"/>
    <property type="match status" value="1"/>
</dbReference>
<name>A0A6I4UP18_9SPHN</name>
<dbReference type="InterPro" id="IPR007047">
    <property type="entry name" value="Flp_Fap"/>
</dbReference>
<dbReference type="EMBL" id="JACICE010000002">
    <property type="protein sequence ID" value="MBB3775844.1"/>
    <property type="molecule type" value="Genomic_DNA"/>
</dbReference>
<accession>A0A6I4UP18</accession>
<dbReference type="AlphaFoldDB" id="A0A6I4UP18"/>
<feature type="transmembrane region" description="Helical" evidence="1">
    <location>
        <begin position="12"/>
        <end position="32"/>
    </location>
</feature>
<sequence length="54" mass="5719">MFTRLRDDEAGATAIEYGLIVALIAIAALIAFQSLGLTLSDVFDTIRTAMGSTL</sequence>
<evidence type="ECO:0000313" key="5">
    <source>
        <dbReference type="Proteomes" id="UP000548685"/>
    </source>
</evidence>
<dbReference type="Proteomes" id="UP000548685">
    <property type="component" value="Unassembled WGS sequence"/>
</dbReference>
<evidence type="ECO:0000313" key="4">
    <source>
        <dbReference type="Proteomes" id="UP000430021"/>
    </source>
</evidence>
<keyword evidence="1" id="KW-0472">Membrane</keyword>
<proteinExistence type="predicted"/>
<reference evidence="2 5" key="2">
    <citation type="submission" date="2020-08" db="EMBL/GenBank/DDBJ databases">
        <title>Genomic Encyclopedia of Type Strains, Phase IV (KMG-IV): sequencing the most valuable type-strain genomes for metagenomic binning, comparative biology and taxonomic classification.</title>
        <authorList>
            <person name="Goeker M."/>
        </authorList>
    </citation>
    <scope>NUCLEOTIDE SEQUENCE [LARGE SCALE GENOMIC DNA]</scope>
    <source>
        <strain evidence="2 5">DSM 8510</strain>
    </source>
</reference>
<dbReference type="EMBL" id="WTYB01000002">
    <property type="protein sequence ID" value="MXP39065.1"/>
    <property type="molecule type" value="Genomic_DNA"/>
</dbReference>
<keyword evidence="1" id="KW-1133">Transmembrane helix</keyword>
<evidence type="ECO:0000313" key="3">
    <source>
        <dbReference type="EMBL" id="MXP39065.1"/>
    </source>
</evidence>
<gene>
    <name evidence="2" type="ORF">FHS52_001813</name>
    <name evidence="3" type="ORF">GRI59_10650</name>
</gene>
<organism evidence="3 4">
    <name type="scientific">Erythrobacter ramosus</name>
    <dbReference type="NCBI Taxonomy" id="35811"/>
    <lineage>
        <taxon>Bacteria</taxon>
        <taxon>Pseudomonadati</taxon>
        <taxon>Pseudomonadota</taxon>
        <taxon>Alphaproteobacteria</taxon>
        <taxon>Sphingomonadales</taxon>
        <taxon>Erythrobacteraceae</taxon>
        <taxon>Erythrobacter/Porphyrobacter group</taxon>
        <taxon>Erythrobacter</taxon>
    </lineage>
</organism>
<protein>
    <submittedName>
        <fullName evidence="3">Flp family type IVb pilin</fullName>
    </submittedName>
    <submittedName>
        <fullName evidence="2">Pilus assembly protein Flp/PilA</fullName>
    </submittedName>
</protein>
<reference evidence="3 4" key="1">
    <citation type="submission" date="2019-12" db="EMBL/GenBank/DDBJ databases">
        <title>Genomic-based taxomic classification of the family Erythrobacteraceae.</title>
        <authorList>
            <person name="Xu L."/>
        </authorList>
    </citation>
    <scope>NUCLEOTIDE SEQUENCE [LARGE SCALE GENOMIC DNA]</scope>
    <source>
        <strain evidence="3 4">JCM 10282</strain>
    </source>
</reference>
<keyword evidence="1" id="KW-0812">Transmembrane</keyword>
<evidence type="ECO:0000313" key="2">
    <source>
        <dbReference type="EMBL" id="MBB3775844.1"/>
    </source>
</evidence>
<dbReference type="RefSeq" id="WP_160761143.1">
    <property type="nucleotide sequence ID" value="NZ_BAAADZ010000010.1"/>
</dbReference>
<keyword evidence="5" id="KW-1185">Reference proteome</keyword>